<feature type="compositionally biased region" description="Basic and acidic residues" evidence="1">
    <location>
        <begin position="171"/>
        <end position="180"/>
    </location>
</feature>
<dbReference type="OrthoDB" id="5553701at2759"/>
<feature type="region of interest" description="Disordered" evidence="1">
    <location>
        <begin position="74"/>
        <end position="97"/>
    </location>
</feature>
<name>A0A2T9ZB57_9FUNG</name>
<gene>
    <name evidence="2" type="ORF">BB560_003756</name>
</gene>
<feature type="compositionally biased region" description="Basic and acidic residues" evidence="1">
    <location>
        <begin position="191"/>
        <end position="201"/>
    </location>
</feature>
<feature type="non-terminal residue" evidence="2">
    <location>
        <position position="1"/>
    </location>
</feature>
<feature type="region of interest" description="Disordered" evidence="1">
    <location>
        <begin position="171"/>
        <end position="201"/>
    </location>
</feature>
<dbReference type="AlphaFoldDB" id="A0A2T9ZB57"/>
<sequence length="479" mass="53828">THEVFSLQTFPTASSLGTGKLKSLISLNSAVLNLSMEKNLLGILLVTSSSRGHSLPFRYPESIFDSQRSSKDLRDFKIPTRKPRTSNPRNLPEYNVSELDLNNNPVSEFINSQSRKTSFESKHESRTGSLISLDKLSNDQLNNDSVESEKSFIPQDSLGTEDELNEAFKTEADISSEHKGNSLLETNSFESQEKYSHERKVSQTVTYRNIRKFRQSKSVFQQKAKKASFPSESDLKLHHDDSSVFKTKNTQPESDHNSSCALDSSVLKLDSNETDFSSKNTSEYTTPKVDTVTTKPLPESFVDPSPYLAKQSHSQITQEKLDSTPSNFNIAYNNALEDDKSKFSLNNPDLHSNYINVNITTNSLSSGLVSFRKQNRTLENRKDNNSLDYSKVYNQNQTKKRQVSYTTSLIYGFDPKLLAQILSSRSTKSSHFFLVGIDQFSFLSHTPSDSSTFLVNGKQTADSYKPSAFSNSDVNDSFS</sequence>
<protein>
    <submittedName>
        <fullName evidence="2">Uncharacterized protein</fullName>
    </submittedName>
</protein>
<organism evidence="2 3">
    <name type="scientific">Smittium megazygosporum</name>
    <dbReference type="NCBI Taxonomy" id="133381"/>
    <lineage>
        <taxon>Eukaryota</taxon>
        <taxon>Fungi</taxon>
        <taxon>Fungi incertae sedis</taxon>
        <taxon>Zoopagomycota</taxon>
        <taxon>Kickxellomycotina</taxon>
        <taxon>Harpellomycetes</taxon>
        <taxon>Harpellales</taxon>
        <taxon>Legeriomycetaceae</taxon>
        <taxon>Smittium</taxon>
    </lineage>
</organism>
<evidence type="ECO:0000256" key="1">
    <source>
        <dbReference type="SAM" id="MobiDB-lite"/>
    </source>
</evidence>
<proteinExistence type="predicted"/>
<keyword evidence="3" id="KW-1185">Reference proteome</keyword>
<evidence type="ECO:0000313" key="3">
    <source>
        <dbReference type="Proteomes" id="UP000245609"/>
    </source>
</evidence>
<feature type="compositionally biased region" description="Low complexity" evidence="1">
    <location>
        <begin position="285"/>
        <end position="296"/>
    </location>
</feature>
<feature type="non-terminal residue" evidence="2">
    <location>
        <position position="479"/>
    </location>
</feature>
<dbReference type="EMBL" id="MBFS01000780">
    <property type="protein sequence ID" value="PVV01812.1"/>
    <property type="molecule type" value="Genomic_DNA"/>
</dbReference>
<comment type="caution">
    <text evidence="2">The sequence shown here is derived from an EMBL/GenBank/DDBJ whole genome shotgun (WGS) entry which is preliminary data.</text>
</comment>
<accession>A0A2T9ZB57</accession>
<reference evidence="2 3" key="1">
    <citation type="journal article" date="2018" name="MBio">
        <title>Comparative Genomics Reveals the Core Gene Toolbox for the Fungus-Insect Symbiosis.</title>
        <authorList>
            <person name="Wang Y."/>
            <person name="Stata M."/>
            <person name="Wang W."/>
            <person name="Stajich J.E."/>
            <person name="White M.M."/>
            <person name="Moncalvo J.M."/>
        </authorList>
    </citation>
    <scope>NUCLEOTIDE SEQUENCE [LARGE SCALE GENOMIC DNA]</scope>
    <source>
        <strain evidence="2 3">SC-DP-2</strain>
    </source>
</reference>
<dbReference type="Proteomes" id="UP000245609">
    <property type="component" value="Unassembled WGS sequence"/>
</dbReference>
<feature type="compositionally biased region" description="Polar residues" evidence="1">
    <location>
        <begin position="274"/>
        <end position="284"/>
    </location>
</feature>
<evidence type="ECO:0000313" key="2">
    <source>
        <dbReference type="EMBL" id="PVV01812.1"/>
    </source>
</evidence>
<feature type="region of interest" description="Disordered" evidence="1">
    <location>
        <begin position="273"/>
        <end position="298"/>
    </location>
</feature>
<dbReference type="STRING" id="133381.A0A2T9ZB57"/>